<dbReference type="InterPro" id="IPR001867">
    <property type="entry name" value="OmpR/PhoB-type_DNA-bd"/>
</dbReference>
<keyword evidence="5" id="KW-0804">Transcription</keyword>
<dbReference type="GO" id="GO:0005829">
    <property type="term" value="C:cytosol"/>
    <property type="evidence" value="ECO:0007669"/>
    <property type="project" value="TreeGrafter"/>
</dbReference>
<dbReference type="OrthoDB" id="9790442at2"/>
<feature type="modified residue" description="4-aspartylphosphate" evidence="6">
    <location>
        <position position="51"/>
    </location>
</feature>
<evidence type="ECO:0000313" key="11">
    <source>
        <dbReference type="Proteomes" id="UP000184335"/>
    </source>
</evidence>
<sequence>MKILLLEDDATLSSELSKFLENRGYGVVQVYDGEAFLKEIRRDSFGLYLLDINVPKVNGLEVCAKIRETDADTPILMISAFGDISDKKEAFGRQADDYLVKPFAFEELIMRIEALGRRQQRAEDAAEIIRVENLSIDKVQKKVWRDGQEIPLTVKEYQLLVLLAESPGQIFSKQQISEAVWDINFNTNTNTIEVYINFLRKKIDKEFEPKLIHTRPGFGYYIQGKQ</sequence>
<keyword evidence="11" id="KW-1185">Reference proteome</keyword>
<proteinExistence type="predicted"/>
<feature type="DNA-binding region" description="OmpR/PhoB-type" evidence="7">
    <location>
        <begin position="126"/>
        <end position="224"/>
    </location>
</feature>
<feature type="domain" description="Response regulatory" evidence="8">
    <location>
        <begin position="2"/>
        <end position="116"/>
    </location>
</feature>
<dbReference type="PROSITE" id="PS50110">
    <property type="entry name" value="RESPONSE_REGULATORY"/>
    <property type="match status" value="1"/>
</dbReference>
<dbReference type="Gene3D" id="1.10.10.10">
    <property type="entry name" value="Winged helix-like DNA-binding domain superfamily/Winged helix DNA-binding domain"/>
    <property type="match status" value="1"/>
</dbReference>
<evidence type="ECO:0000259" key="9">
    <source>
        <dbReference type="PROSITE" id="PS51755"/>
    </source>
</evidence>
<evidence type="ECO:0000256" key="7">
    <source>
        <dbReference type="PROSITE-ProRule" id="PRU01091"/>
    </source>
</evidence>
<dbReference type="SMART" id="SM00448">
    <property type="entry name" value="REC"/>
    <property type="match status" value="1"/>
</dbReference>
<dbReference type="GO" id="GO:0006355">
    <property type="term" value="P:regulation of DNA-templated transcription"/>
    <property type="evidence" value="ECO:0007669"/>
    <property type="project" value="InterPro"/>
</dbReference>
<evidence type="ECO:0000256" key="2">
    <source>
        <dbReference type="ARBA" id="ARBA00023012"/>
    </source>
</evidence>
<dbReference type="SUPFAM" id="SSF52172">
    <property type="entry name" value="CheY-like"/>
    <property type="match status" value="1"/>
</dbReference>
<feature type="domain" description="OmpR/PhoB-type" evidence="9">
    <location>
        <begin position="126"/>
        <end position="224"/>
    </location>
</feature>
<reference evidence="10 11" key="1">
    <citation type="submission" date="2016-11" db="EMBL/GenBank/DDBJ databases">
        <authorList>
            <person name="Jaros S."/>
            <person name="Januszkiewicz K."/>
            <person name="Wedrychowicz H."/>
        </authorList>
    </citation>
    <scope>NUCLEOTIDE SEQUENCE [LARGE SCALE GENOMIC DNA]</scope>
    <source>
        <strain evidence="10 11">DSM 25479</strain>
    </source>
</reference>
<evidence type="ECO:0000313" key="10">
    <source>
        <dbReference type="EMBL" id="SHI32448.1"/>
    </source>
</evidence>
<dbReference type="CDD" id="cd00383">
    <property type="entry name" value="trans_reg_C"/>
    <property type="match status" value="1"/>
</dbReference>
<dbReference type="AlphaFoldDB" id="A0A1M6A7J3"/>
<evidence type="ECO:0000259" key="8">
    <source>
        <dbReference type="PROSITE" id="PS50110"/>
    </source>
</evidence>
<dbReference type="STRING" id="1118202.SAMN05443429_101183"/>
<dbReference type="FunFam" id="1.10.10.10:FF:000005">
    <property type="entry name" value="Two-component system response regulator"/>
    <property type="match status" value="1"/>
</dbReference>
<dbReference type="InterPro" id="IPR001789">
    <property type="entry name" value="Sig_transdc_resp-reg_receiver"/>
</dbReference>
<evidence type="ECO:0000256" key="5">
    <source>
        <dbReference type="ARBA" id="ARBA00023163"/>
    </source>
</evidence>
<keyword evidence="1 6" id="KW-0597">Phosphoprotein</keyword>
<dbReference type="GO" id="GO:0000976">
    <property type="term" value="F:transcription cis-regulatory region binding"/>
    <property type="evidence" value="ECO:0007669"/>
    <property type="project" value="TreeGrafter"/>
</dbReference>
<name>A0A1M6A7J3_9FLAO</name>
<accession>A0A1M6A7J3</accession>
<dbReference type="PROSITE" id="PS51755">
    <property type="entry name" value="OMPR_PHOB"/>
    <property type="match status" value="1"/>
</dbReference>
<dbReference type="InterPro" id="IPR036388">
    <property type="entry name" value="WH-like_DNA-bd_sf"/>
</dbReference>
<dbReference type="Proteomes" id="UP000184335">
    <property type="component" value="Unassembled WGS sequence"/>
</dbReference>
<evidence type="ECO:0000256" key="1">
    <source>
        <dbReference type="ARBA" id="ARBA00022553"/>
    </source>
</evidence>
<dbReference type="InterPro" id="IPR011006">
    <property type="entry name" value="CheY-like_superfamily"/>
</dbReference>
<dbReference type="GO" id="GO:0032993">
    <property type="term" value="C:protein-DNA complex"/>
    <property type="evidence" value="ECO:0007669"/>
    <property type="project" value="TreeGrafter"/>
</dbReference>
<keyword evidence="2" id="KW-0902">Two-component regulatory system</keyword>
<dbReference type="InterPro" id="IPR039420">
    <property type="entry name" value="WalR-like"/>
</dbReference>
<organism evidence="10 11">
    <name type="scientific">Cruoricaptor ignavus</name>
    <dbReference type="NCBI Taxonomy" id="1118202"/>
    <lineage>
        <taxon>Bacteria</taxon>
        <taxon>Pseudomonadati</taxon>
        <taxon>Bacteroidota</taxon>
        <taxon>Flavobacteriia</taxon>
        <taxon>Flavobacteriales</taxon>
        <taxon>Weeksellaceae</taxon>
        <taxon>Cruoricaptor</taxon>
    </lineage>
</organism>
<dbReference type="Gene3D" id="3.40.50.2300">
    <property type="match status" value="1"/>
</dbReference>
<evidence type="ECO:0000256" key="6">
    <source>
        <dbReference type="PROSITE-ProRule" id="PRU00169"/>
    </source>
</evidence>
<evidence type="ECO:0000256" key="3">
    <source>
        <dbReference type="ARBA" id="ARBA00023015"/>
    </source>
</evidence>
<gene>
    <name evidence="10" type="ORF">SAMN05443429_101183</name>
</gene>
<keyword evidence="3" id="KW-0805">Transcription regulation</keyword>
<keyword evidence="4 7" id="KW-0238">DNA-binding</keyword>
<dbReference type="GO" id="GO:0000156">
    <property type="term" value="F:phosphorelay response regulator activity"/>
    <property type="evidence" value="ECO:0007669"/>
    <property type="project" value="TreeGrafter"/>
</dbReference>
<dbReference type="PANTHER" id="PTHR48111:SF22">
    <property type="entry name" value="REGULATOR OF RPOS"/>
    <property type="match status" value="1"/>
</dbReference>
<dbReference type="PANTHER" id="PTHR48111">
    <property type="entry name" value="REGULATOR OF RPOS"/>
    <property type="match status" value="1"/>
</dbReference>
<dbReference type="RefSeq" id="WP_073177447.1">
    <property type="nucleotide sequence ID" value="NZ_FQYI01000001.1"/>
</dbReference>
<dbReference type="Pfam" id="PF00072">
    <property type="entry name" value="Response_reg"/>
    <property type="match status" value="1"/>
</dbReference>
<evidence type="ECO:0000256" key="4">
    <source>
        <dbReference type="ARBA" id="ARBA00023125"/>
    </source>
</evidence>
<dbReference type="EMBL" id="FQYI01000001">
    <property type="protein sequence ID" value="SHI32448.1"/>
    <property type="molecule type" value="Genomic_DNA"/>
</dbReference>
<protein>
    <submittedName>
        <fullName evidence="10">DNA-binding response regulator, OmpR family, contains REC and winged-helix (WHTH) domain</fullName>
    </submittedName>
</protein>
<dbReference type="SMART" id="SM00862">
    <property type="entry name" value="Trans_reg_C"/>
    <property type="match status" value="1"/>
</dbReference>
<dbReference type="Pfam" id="PF00486">
    <property type="entry name" value="Trans_reg_C"/>
    <property type="match status" value="1"/>
</dbReference>